<feature type="domain" description="Kinesin motor" evidence="23">
    <location>
        <begin position="5"/>
        <end position="354"/>
    </location>
</feature>
<keyword evidence="24" id="KW-1185">Reference proteome</keyword>
<dbReference type="SUPFAM" id="SSF52540">
    <property type="entry name" value="P-loop containing nucleoside triphosphate hydrolases"/>
    <property type="match status" value="1"/>
</dbReference>
<dbReference type="PANTHER" id="PTHR47117">
    <property type="entry name" value="STAR-RELATED LIPID TRANSFER PROTEIN 9"/>
    <property type="match status" value="1"/>
</dbReference>
<dbReference type="GO" id="GO:0008574">
    <property type="term" value="F:plus-end-directed microtubule motor activity"/>
    <property type="evidence" value="ECO:0007669"/>
    <property type="project" value="UniProtKB-EC"/>
</dbReference>
<dbReference type="PROSITE" id="PS00411">
    <property type="entry name" value="KINESIN_MOTOR_1"/>
    <property type="match status" value="1"/>
</dbReference>
<feature type="domain" description="PH" evidence="21">
    <location>
        <begin position="1657"/>
        <end position="1755"/>
    </location>
</feature>
<dbReference type="SMART" id="SM00129">
    <property type="entry name" value="KISc"/>
    <property type="match status" value="1"/>
</dbReference>
<dbReference type="Pfam" id="PF12423">
    <property type="entry name" value="KIF1B"/>
    <property type="match status" value="1"/>
</dbReference>
<accession>A0A6P6R6B7</accession>
<dbReference type="Proteomes" id="UP000515129">
    <property type="component" value="Chromosome 2"/>
</dbReference>
<feature type="coiled-coil region" evidence="19">
    <location>
        <begin position="628"/>
        <end position="677"/>
    </location>
</feature>
<dbReference type="GO" id="GO:0008017">
    <property type="term" value="F:microtubule binding"/>
    <property type="evidence" value="ECO:0007669"/>
    <property type="project" value="InterPro"/>
</dbReference>
<dbReference type="Pfam" id="PF00498">
    <property type="entry name" value="FHA"/>
    <property type="match status" value="1"/>
</dbReference>
<keyword evidence="5" id="KW-0493">Microtubule</keyword>
<dbReference type="PROSITE" id="PS50067">
    <property type="entry name" value="KINESIN_MOTOR_2"/>
    <property type="match status" value="1"/>
</dbReference>
<dbReference type="Gene3D" id="6.10.250.2520">
    <property type="match status" value="1"/>
</dbReference>
<organism evidence="24 25">
    <name type="scientific">Carassius auratus</name>
    <name type="common">Goldfish</name>
    <dbReference type="NCBI Taxonomy" id="7957"/>
    <lineage>
        <taxon>Eukaryota</taxon>
        <taxon>Metazoa</taxon>
        <taxon>Chordata</taxon>
        <taxon>Craniata</taxon>
        <taxon>Vertebrata</taxon>
        <taxon>Euteleostomi</taxon>
        <taxon>Actinopterygii</taxon>
        <taxon>Neopterygii</taxon>
        <taxon>Teleostei</taxon>
        <taxon>Ostariophysi</taxon>
        <taxon>Cypriniformes</taxon>
        <taxon>Cyprinidae</taxon>
        <taxon>Cyprininae</taxon>
        <taxon>Carassius</taxon>
    </lineage>
</organism>
<dbReference type="SMART" id="SM00240">
    <property type="entry name" value="FHA"/>
    <property type="match status" value="1"/>
</dbReference>
<dbReference type="InterPro" id="IPR027417">
    <property type="entry name" value="P-loop_NTPase"/>
</dbReference>
<feature type="region of interest" description="Disordered" evidence="20">
    <location>
        <begin position="903"/>
        <end position="927"/>
    </location>
</feature>
<evidence type="ECO:0000259" key="21">
    <source>
        <dbReference type="PROSITE" id="PS50003"/>
    </source>
</evidence>
<protein>
    <recommendedName>
        <fullName evidence="17">plus-end-directed kinesin ATPase</fullName>
        <ecNumber evidence="17">5.6.1.3</ecNumber>
    </recommendedName>
</protein>
<name>A0A6P6R6B7_CARAU</name>
<keyword evidence="12" id="KW-0206">Cytoskeleton</keyword>
<comment type="subcellular location">
    <subcellularLocation>
        <location evidence="1">Cytoplasm</location>
        <location evidence="1">Cytoskeleton</location>
    </subcellularLocation>
    <subcellularLocation>
        <location evidence="2">Cytoplasmic vesicle</location>
        <location evidence="2">Secretory vesicle membrane</location>
    </subcellularLocation>
    <subcellularLocation>
        <location evidence="15">Synapse</location>
    </subcellularLocation>
</comment>
<dbReference type="InterPro" id="IPR011993">
    <property type="entry name" value="PH-like_dom_sf"/>
</dbReference>
<dbReference type="PRINTS" id="PR00380">
    <property type="entry name" value="KINESINHEAVY"/>
</dbReference>
<feature type="compositionally biased region" description="Acidic residues" evidence="20">
    <location>
        <begin position="903"/>
        <end position="912"/>
    </location>
</feature>
<evidence type="ECO:0000256" key="5">
    <source>
        <dbReference type="ARBA" id="ARBA00022701"/>
    </source>
</evidence>
<dbReference type="InterPro" id="IPR008984">
    <property type="entry name" value="SMAD_FHA_dom_sf"/>
</dbReference>
<dbReference type="InterPro" id="IPR019821">
    <property type="entry name" value="Kinesin_motor_CS"/>
</dbReference>
<keyword evidence="14" id="KW-0968">Cytoplasmic vesicle</keyword>
<evidence type="ECO:0000256" key="7">
    <source>
        <dbReference type="ARBA" id="ARBA00022840"/>
    </source>
</evidence>
<dbReference type="GO" id="GO:0005524">
    <property type="term" value="F:ATP binding"/>
    <property type="evidence" value="ECO:0007669"/>
    <property type="project" value="UniProtKB-UniRule"/>
</dbReference>
<feature type="region of interest" description="Disordered" evidence="20">
    <location>
        <begin position="1617"/>
        <end position="1636"/>
    </location>
</feature>
<dbReference type="Gene3D" id="3.40.850.10">
    <property type="entry name" value="Kinesin motor domain"/>
    <property type="match status" value="1"/>
</dbReference>
<feature type="binding site" evidence="18">
    <location>
        <begin position="96"/>
        <end position="103"/>
    </location>
    <ligand>
        <name>ATP</name>
        <dbReference type="ChEBI" id="CHEBI:30616"/>
    </ligand>
</feature>
<evidence type="ECO:0000256" key="4">
    <source>
        <dbReference type="ARBA" id="ARBA00022553"/>
    </source>
</evidence>
<dbReference type="PROSITE" id="PS50006">
    <property type="entry name" value="FHA_DOMAIN"/>
    <property type="match status" value="1"/>
</dbReference>
<evidence type="ECO:0000256" key="20">
    <source>
        <dbReference type="SAM" id="MobiDB-lite"/>
    </source>
</evidence>
<proteinExistence type="inferred from homology"/>
<keyword evidence="3" id="KW-0963">Cytoplasm</keyword>
<dbReference type="GO" id="GO:0030658">
    <property type="term" value="C:transport vesicle membrane"/>
    <property type="evidence" value="ECO:0007669"/>
    <property type="project" value="UniProtKB-SubCell"/>
</dbReference>
<dbReference type="FunFam" id="2.60.200.20:FF:000001">
    <property type="entry name" value="Kinesin family member 1B"/>
    <property type="match status" value="1"/>
</dbReference>
<dbReference type="InterPro" id="IPR000253">
    <property type="entry name" value="FHA_dom"/>
</dbReference>
<evidence type="ECO:0000256" key="8">
    <source>
        <dbReference type="ARBA" id="ARBA00023018"/>
    </source>
</evidence>
<dbReference type="CDD" id="cd01365">
    <property type="entry name" value="KISc_KIF1A_KIF1B"/>
    <property type="match status" value="1"/>
</dbReference>
<dbReference type="InterPro" id="IPR036961">
    <property type="entry name" value="Kinesin_motor_dom_sf"/>
</dbReference>
<dbReference type="PROSITE" id="PS50003">
    <property type="entry name" value="PH_DOMAIN"/>
    <property type="match status" value="1"/>
</dbReference>
<dbReference type="CDD" id="cd01233">
    <property type="entry name" value="PH_KIFIA_KIFIB"/>
    <property type="match status" value="1"/>
</dbReference>
<keyword evidence="9 19" id="KW-0175">Coiled coil</keyword>
<keyword evidence="8" id="KW-0770">Synapse</keyword>
<dbReference type="Pfam" id="PF00169">
    <property type="entry name" value="PH"/>
    <property type="match status" value="1"/>
</dbReference>
<evidence type="ECO:0000259" key="22">
    <source>
        <dbReference type="PROSITE" id="PS50006"/>
    </source>
</evidence>
<gene>
    <name evidence="25" type="primary">LOC113116840</name>
</gene>
<dbReference type="InterPro" id="IPR032405">
    <property type="entry name" value="Kinesin_assoc"/>
</dbReference>
<evidence type="ECO:0000256" key="10">
    <source>
        <dbReference type="ARBA" id="ARBA00023136"/>
    </source>
</evidence>
<dbReference type="SUPFAM" id="SSF49879">
    <property type="entry name" value="SMAD/FHA domain"/>
    <property type="match status" value="1"/>
</dbReference>
<keyword evidence="10" id="KW-0472">Membrane</keyword>
<dbReference type="InterPro" id="IPR049780">
    <property type="entry name" value="PH_KIFIA_KIFIB"/>
</dbReference>
<dbReference type="InterPro" id="IPR022140">
    <property type="entry name" value="Kinesin-like_KIF1-typ"/>
</dbReference>
<dbReference type="FunFam" id="3.40.850.10:FF:000004">
    <property type="entry name" value="Kinesin-like protein isoform 2"/>
    <property type="match status" value="1"/>
</dbReference>
<dbReference type="InterPro" id="IPR001849">
    <property type="entry name" value="PH_domain"/>
</dbReference>
<keyword evidence="4" id="KW-0597">Phosphoprotein</keyword>
<dbReference type="SUPFAM" id="SSF50729">
    <property type="entry name" value="PH domain-like"/>
    <property type="match status" value="1"/>
</dbReference>
<dbReference type="Gene3D" id="2.30.29.30">
    <property type="entry name" value="Pleckstrin-homology domain (PH domain)/Phosphotyrosine-binding domain (PTB)"/>
    <property type="match status" value="1"/>
</dbReference>
<evidence type="ECO:0000313" key="25">
    <source>
        <dbReference type="RefSeq" id="XP_026140966.1"/>
    </source>
</evidence>
<reference evidence="25" key="1">
    <citation type="submission" date="2025-08" db="UniProtKB">
        <authorList>
            <consortium name="RefSeq"/>
        </authorList>
    </citation>
    <scope>IDENTIFICATION</scope>
    <source>
        <strain evidence="25">Wakin</strain>
        <tissue evidence="25">Muscle</tissue>
    </source>
</reference>
<evidence type="ECO:0000313" key="24">
    <source>
        <dbReference type="Proteomes" id="UP000515129"/>
    </source>
</evidence>
<dbReference type="PANTHER" id="PTHR47117:SF2">
    <property type="entry name" value="KINESIN-LIKE PROTEIN KIF1A ISOFORM X1"/>
    <property type="match status" value="1"/>
</dbReference>
<comment type="similarity">
    <text evidence="18">Belongs to the TRAFAC class myosin-kinesin ATPase superfamily. Kinesin family.</text>
</comment>
<evidence type="ECO:0000256" key="13">
    <source>
        <dbReference type="ARBA" id="ARBA00023235"/>
    </source>
</evidence>
<dbReference type="Gene3D" id="2.60.200.20">
    <property type="match status" value="1"/>
</dbReference>
<evidence type="ECO:0000259" key="23">
    <source>
        <dbReference type="PROSITE" id="PS50067"/>
    </source>
</evidence>
<dbReference type="Pfam" id="PF16183">
    <property type="entry name" value="Kinesin_assoc"/>
    <property type="match status" value="1"/>
</dbReference>
<evidence type="ECO:0000256" key="15">
    <source>
        <dbReference type="ARBA" id="ARBA00034103"/>
    </source>
</evidence>
<comment type="catalytic activity">
    <reaction evidence="16">
        <text>ATP + H2O + a kinesin associated with a microtubule at position (n) = ADP + phosphate a kinesin associated with a microtubule at position (n+1, toward the plus end).</text>
        <dbReference type="EC" id="5.6.1.3"/>
    </reaction>
</comment>
<evidence type="ECO:0000256" key="16">
    <source>
        <dbReference type="ARBA" id="ARBA00050273"/>
    </source>
</evidence>
<dbReference type="Pfam" id="PF00225">
    <property type="entry name" value="Kinesin"/>
    <property type="match status" value="1"/>
</dbReference>
<evidence type="ECO:0000256" key="12">
    <source>
        <dbReference type="ARBA" id="ARBA00023212"/>
    </source>
</evidence>
<dbReference type="Pfam" id="PF12473">
    <property type="entry name" value="DUF3694"/>
    <property type="match status" value="1"/>
</dbReference>
<evidence type="ECO:0000256" key="11">
    <source>
        <dbReference type="ARBA" id="ARBA00023175"/>
    </source>
</evidence>
<feature type="domain" description="FHA" evidence="22">
    <location>
        <begin position="516"/>
        <end position="572"/>
    </location>
</feature>
<dbReference type="SMART" id="SM00233">
    <property type="entry name" value="PH"/>
    <property type="match status" value="1"/>
</dbReference>
<dbReference type="GO" id="GO:0048731">
    <property type="term" value="P:system development"/>
    <property type="evidence" value="ECO:0007669"/>
    <property type="project" value="UniProtKB-ARBA"/>
</dbReference>
<dbReference type="RefSeq" id="XP_026140966.1">
    <property type="nucleotide sequence ID" value="XM_026285181.1"/>
</dbReference>
<dbReference type="InterPro" id="IPR001752">
    <property type="entry name" value="Kinesin_motor_dom"/>
</dbReference>
<keyword evidence="7 18" id="KW-0067">ATP-binding</keyword>
<dbReference type="GO" id="GO:0010970">
    <property type="term" value="P:transport along microtubule"/>
    <property type="evidence" value="ECO:0007669"/>
    <property type="project" value="UniProtKB-ARBA"/>
</dbReference>
<evidence type="ECO:0000256" key="17">
    <source>
        <dbReference type="ARBA" id="ARBA00066390"/>
    </source>
</evidence>
<evidence type="ECO:0000256" key="18">
    <source>
        <dbReference type="PROSITE-ProRule" id="PRU00283"/>
    </source>
</evidence>
<evidence type="ECO:0000256" key="9">
    <source>
        <dbReference type="ARBA" id="ARBA00023054"/>
    </source>
</evidence>
<dbReference type="GeneID" id="113116840"/>
<keyword evidence="13" id="KW-0413">Isomerase</keyword>
<evidence type="ECO:0000256" key="3">
    <source>
        <dbReference type="ARBA" id="ARBA00022490"/>
    </source>
</evidence>
<feature type="coiled-coil region" evidence="19">
    <location>
        <begin position="430"/>
        <end position="457"/>
    </location>
</feature>
<keyword evidence="6 18" id="KW-0547">Nucleotide-binding</keyword>
<dbReference type="GO" id="GO:0005874">
    <property type="term" value="C:microtubule"/>
    <property type="evidence" value="ECO:0007669"/>
    <property type="project" value="UniProtKB-KW"/>
</dbReference>
<dbReference type="EC" id="5.6.1.3" evidence="17"/>
<sequence>MAGASVKVAVRVRPFNSREIGKESKCIIQMTGNTTTIMNPKLPKESKSFNFDYSYWSHTTPEDVNYACQKQVYKDIGEEMLLHAFEGYNVCIFAYGQTGAGKSYTMMGKQEKDQEGIIPLLCEDLFTKISDNNDNSMSYSVEVSYMEIYCERVRDLLNPKNKGNLRVREHPLMGPYVEDLSKLAVTSYSDIQDLMDSGNKARTVAATNMNETSSRSHAVFNIIFTQKRHDSETENTSEKVSKISLVDLAGSERADSTGAKGTRLKEGANINKSLTTLGKVISGLAEMDCAPNKNKKKKKVESFIPYRDSVLTWLLRENLGGNSRTAMVAALSPADINYDETLSTLRYADRAKQIRCNAVINEDPNNRLVRELKDEVARLKDLLYAQGLGDIIEMTNAMTGMSPSPSLSALSSRAGSISSLHDRIMFSPGSEEAIERLKETEKIIAELNETWEEKLRRTEAIRMEREALLAEMGVAMREDGGTVGVFSPKKTSHLVNLNEDPLMSECLLYYIKDGITKVGREDASSRQDIVLSGHFIEDEHCIFTSSTNASGEGTVVLEPCEGAETYVNGKRVTEPTVLRSGNRIIMGKSHVFRFNDPEQARLERERTPCADTPVEPVDWAFAQRELLEKQGIDMKQEMEQRLQELEDQYRKEREEASNLLEQQRLDYESKLEALQRQVNSRYYPETTEEEEEPEEEVPWTKRETELALWGFRKWRFYQFTSLRDLLWGNAIFLKEANAISVELKKKVQFQFVLLTDTLYSPLPPDLLPPSIAKDREKRQFPRTIVAVEVQDQKNGATHYWTLDKLRQRLDLMREMYDRAAEVPSNAVEDCEHMMSGGDPFYDRFPWFRLVGRTPILNTCMSKRMSDLTLSPTLSDPDSDITELADERHYGKVKVEEEELDDPDDEIFMEDPGSELGREEDGVGEDSPCVSDGKDPFYDRWPLFSLVGRAFVYLSNLLYPVPLVHRVAIVSEKGEVKGFLRVAVQAISADEEAPDYGSGVRQSGTAKISFEDQQFEKFHTESCTGGMSHTNTSQEELRIVEGEGQNSEMGLSADEVNNNTCEVSPDDPSSPLKDGLECSLDVTQEKSLQHLNIGSNFTFRVTVLQASSISAEYADIFCQFNFIHRHDEAFSTEPLKNTGRGPPLGFYHVQNITVEVTKSFVDYIKSQPIVFEVFGHYQKQPFLPLCKDLISSLRPTRRQFPRVMPLSKPVPATKLNTLTRSTAGPCHCKYDLMAFFEICELEANGDYIPAVVDHRGAMPCHGTFLLHQGIQRRITVTIAHETGNDIEWKEVKELVIGRIRNTPEADETIIDPNILSLNILSSSYIRPSYDDRVSLGIDHRTFYRFEAAWDSSMHNSLLLNRVTPYGEKIYITLSAYLEMENCTQPTVITKDFCMVFYSRDAKLPASRSIRNLFSTGAFRPSESNRVTGVYELSLCHLADIGSPGMQRRRRRVLDTSVAYVRGEENLAGWRPRSDSLILDHQWELEKLSLLQEVEKTRHYLLLREKLEASLLLGQDSFCGKDLMDSPKASSPAINPVVSLCLDSPNERQRDLAAKCVRLLMHTFNRQYSQVSSSLSESKLSEMSASLLGESSSSHLSTLTPSSTCPSLVDGHYCSPELRGAETNSGASSPDLDPFSPIERKPRSCTFIPNIQEIRVSPIVSKKGCLHFLEPHTSGWVKRYIVVRRPYVYLYRSERDCVERAIINLSSAQVEYSEDQQVMLRAPNTFAVRTEHRNILLQAANDKEMHDWLYAFNPLLAGTIRSKLSRRKSRQLRMRKCFSLAETIN</sequence>
<evidence type="ECO:0000256" key="19">
    <source>
        <dbReference type="SAM" id="Coils"/>
    </source>
</evidence>
<dbReference type="FunFam" id="2.30.29.30:FF:000023">
    <property type="entry name" value="Kinesin family member 1B"/>
    <property type="match status" value="1"/>
</dbReference>
<evidence type="ECO:0000256" key="6">
    <source>
        <dbReference type="ARBA" id="ARBA00022741"/>
    </source>
</evidence>
<dbReference type="GO" id="GO:0045202">
    <property type="term" value="C:synapse"/>
    <property type="evidence" value="ECO:0007669"/>
    <property type="project" value="UniProtKB-SubCell"/>
</dbReference>
<keyword evidence="11 18" id="KW-0505">Motor protein</keyword>
<evidence type="ECO:0000256" key="1">
    <source>
        <dbReference type="ARBA" id="ARBA00004245"/>
    </source>
</evidence>
<dbReference type="InterPro" id="IPR022164">
    <property type="entry name" value="Kinesin-like"/>
</dbReference>
<evidence type="ECO:0000256" key="14">
    <source>
        <dbReference type="ARBA" id="ARBA00023329"/>
    </source>
</evidence>
<evidence type="ECO:0000256" key="2">
    <source>
        <dbReference type="ARBA" id="ARBA00004250"/>
    </source>
</evidence>